<keyword evidence="3" id="KW-1185">Reference proteome</keyword>
<feature type="transmembrane region" description="Helical" evidence="1">
    <location>
        <begin position="12"/>
        <end position="34"/>
    </location>
</feature>
<reference evidence="2 3" key="1">
    <citation type="submission" date="2020-08" db="EMBL/GenBank/DDBJ databases">
        <title>Sequencing the genomes of 1000 actinobacteria strains.</title>
        <authorList>
            <person name="Klenk H.-P."/>
        </authorList>
    </citation>
    <scope>NUCLEOTIDE SEQUENCE [LARGE SCALE GENOMIC DNA]</scope>
    <source>
        <strain evidence="2 3">DSM 23040</strain>
    </source>
</reference>
<evidence type="ECO:0000313" key="2">
    <source>
        <dbReference type="EMBL" id="MBB3023878.1"/>
    </source>
</evidence>
<accession>A0A839QW66</accession>
<dbReference type="RefSeq" id="WP_183377201.1">
    <property type="nucleotide sequence ID" value="NZ_CBCSFZ010000052.1"/>
</dbReference>
<evidence type="ECO:0000313" key="3">
    <source>
        <dbReference type="Proteomes" id="UP000568050"/>
    </source>
</evidence>
<dbReference type="Proteomes" id="UP000568050">
    <property type="component" value="Unassembled WGS sequence"/>
</dbReference>
<protein>
    <submittedName>
        <fullName evidence="2">Uncharacterized protein</fullName>
    </submittedName>
</protein>
<name>A0A839QW66_9MICO</name>
<sequence length="100" mass="10121">MPDRPRGRSGTIAILTGIGILAVGVGIIAAAALWNGHLMSLYGATSAWVGILFVLGWAVCLLGSAVFSVGLLASFVIASGASARSRAASARDLEGERIVP</sequence>
<dbReference type="AlphaFoldDB" id="A0A839QW66"/>
<feature type="transmembrane region" description="Helical" evidence="1">
    <location>
        <begin position="46"/>
        <end position="77"/>
    </location>
</feature>
<evidence type="ECO:0000256" key="1">
    <source>
        <dbReference type="SAM" id="Phobius"/>
    </source>
</evidence>
<proteinExistence type="predicted"/>
<keyword evidence="1" id="KW-0812">Transmembrane</keyword>
<dbReference type="EMBL" id="JACHWP010000015">
    <property type="protein sequence ID" value="MBB3023878.1"/>
    <property type="molecule type" value="Genomic_DNA"/>
</dbReference>
<gene>
    <name evidence="2" type="ORF">FHX50_002181</name>
</gene>
<keyword evidence="1" id="KW-1133">Transmembrane helix</keyword>
<organism evidence="2 3">
    <name type="scientific">Helcobacillus massiliensis</name>
    <dbReference type="NCBI Taxonomy" id="521392"/>
    <lineage>
        <taxon>Bacteria</taxon>
        <taxon>Bacillati</taxon>
        <taxon>Actinomycetota</taxon>
        <taxon>Actinomycetes</taxon>
        <taxon>Micrococcales</taxon>
        <taxon>Dermabacteraceae</taxon>
        <taxon>Helcobacillus</taxon>
    </lineage>
</organism>
<keyword evidence="1" id="KW-0472">Membrane</keyword>
<comment type="caution">
    <text evidence="2">The sequence shown here is derived from an EMBL/GenBank/DDBJ whole genome shotgun (WGS) entry which is preliminary data.</text>
</comment>